<dbReference type="OrthoDB" id="108351at2"/>
<dbReference type="EMBL" id="REFR01000009">
    <property type="protein sequence ID" value="RMB12212.1"/>
    <property type="molecule type" value="Genomic_DNA"/>
</dbReference>
<dbReference type="InterPro" id="IPR004360">
    <property type="entry name" value="Glyas_Fos-R_dOase_dom"/>
</dbReference>
<reference evidence="2 3" key="1">
    <citation type="submission" date="2018-10" db="EMBL/GenBank/DDBJ databases">
        <title>Genomic Encyclopedia of Archaeal and Bacterial Type Strains, Phase II (KMG-II): from individual species to whole genera.</title>
        <authorList>
            <person name="Goeker M."/>
        </authorList>
    </citation>
    <scope>NUCLEOTIDE SEQUENCE [LARGE SCALE GENOMIC DNA]</scope>
    <source>
        <strain evidence="2 3">DSM 25217</strain>
    </source>
</reference>
<sequence>MTTMVRRTTLLVRDMDASLAFYRDVLGLDVYYDNEIPLTGELLPAGDKGDVTRLVIVRGEDPVIGMIGLLQWIDPVKPAPPVDHTVGYGNPIFVLAVDDAAATHDRAKAHDCTIRAPLSETEYPGADGGVVRVRSVGLFDPDGHFFECNQRLEG</sequence>
<comment type="caution">
    <text evidence="2">The sequence shown here is derived from an EMBL/GenBank/DDBJ whole genome shotgun (WGS) entry which is preliminary data.</text>
</comment>
<keyword evidence="2" id="KW-0223">Dioxygenase</keyword>
<dbReference type="Pfam" id="PF00903">
    <property type="entry name" value="Glyoxalase"/>
    <property type="match status" value="1"/>
</dbReference>
<dbReference type="RefSeq" id="WP_121937400.1">
    <property type="nucleotide sequence ID" value="NZ_REFR01000009.1"/>
</dbReference>
<dbReference type="InterPro" id="IPR029068">
    <property type="entry name" value="Glyas_Bleomycin-R_OHBP_Dase"/>
</dbReference>
<name>A0A3M0CRT7_9PROT</name>
<keyword evidence="3" id="KW-1185">Reference proteome</keyword>
<dbReference type="GO" id="GO:0016829">
    <property type="term" value="F:lyase activity"/>
    <property type="evidence" value="ECO:0007669"/>
    <property type="project" value="UniProtKB-KW"/>
</dbReference>
<protein>
    <submittedName>
        <fullName evidence="2">Catechol 2,3-dioxygenase-like lactoylglutathione lyase family enzyme</fullName>
    </submittedName>
</protein>
<keyword evidence="2" id="KW-0456">Lyase</keyword>
<dbReference type="InParanoid" id="A0A3M0CRT7"/>
<dbReference type="Proteomes" id="UP000271227">
    <property type="component" value="Unassembled WGS sequence"/>
</dbReference>
<dbReference type="InterPro" id="IPR037523">
    <property type="entry name" value="VOC_core"/>
</dbReference>
<dbReference type="Gene3D" id="3.10.180.10">
    <property type="entry name" value="2,3-Dihydroxybiphenyl 1,2-Dioxygenase, domain 1"/>
    <property type="match status" value="1"/>
</dbReference>
<accession>A0A3M0CRT7</accession>
<evidence type="ECO:0000259" key="1">
    <source>
        <dbReference type="PROSITE" id="PS51819"/>
    </source>
</evidence>
<organism evidence="2 3">
    <name type="scientific">Eilatimonas milleporae</name>
    <dbReference type="NCBI Taxonomy" id="911205"/>
    <lineage>
        <taxon>Bacteria</taxon>
        <taxon>Pseudomonadati</taxon>
        <taxon>Pseudomonadota</taxon>
        <taxon>Alphaproteobacteria</taxon>
        <taxon>Kordiimonadales</taxon>
        <taxon>Kordiimonadaceae</taxon>
        <taxon>Eilatimonas</taxon>
    </lineage>
</organism>
<dbReference type="AlphaFoldDB" id="A0A3M0CRT7"/>
<dbReference type="SUPFAM" id="SSF54593">
    <property type="entry name" value="Glyoxalase/Bleomycin resistance protein/Dihydroxybiphenyl dioxygenase"/>
    <property type="match status" value="1"/>
</dbReference>
<dbReference type="PROSITE" id="PS51819">
    <property type="entry name" value="VOC"/>
    <property type="match status" value="1"/>
</dbReference>
<gene>
    <name evidence="2" type="ORF">BXY39_0704</name>
</gene>
<dbReference type="GO" id="GO:0051213">
    <property type="term" value="F:dioxygenase activity"/>
    <property type="evidence" value="ECO:0007669"/>
    <property type="project" value="UniProtKB-KW"/>
</dbReference>
<feature type="domain" description="VOC" evidence="1">
    <location>
        <begin position="4"/>
        <end position="151"/>
    </location>
</feature>
<evidence type="ECO:0000313" key="2">
    <source>
        <dbReference type="EMBL" id="RMB12212.1"/>
    </source>
</evidence>
<proteinExistence type="predicted"/>
<keyword evidence="2" id="KW-0560">Oxidoreductase</keyword>
<dbReference type="CDD" id="cd06587">
    <property type="entry name" value="VOC"/>
    <property type="match status" value="1"/>
</dbReference>
<evidence type="ECO:0000313" key="3">
    <source>
        <dbReference type="Proteomes" id="UP000271227"/>
    </source>
</evidence>